<sequence length="411" mass="41954">MMSSPCAPTAAHGSEVDVRPRLLGFLSLALMSALLNSSVPTPLYPHYQAALALSDLGLSLIYGGYAGGVLIALFGVGNLAGRVADLRILILPALVAVAGGALLFSLADSFWSLLLGRVLAGIGTGTLTGAANVALLRFGPQDGGRRAALSATLSFTAGLAFGPVFSGLALQLDCYPTTLPFLLILGMASCAIAGLVLSWPRGARMAAPAPSGQGGGSLGEGLRATGAGFFLCALALFTAWAVAASLLAIGPKVVSEMLGMRDLGLFGYLIAAYLVFSGLCQLWARRLDARHTLQSGALALALCVLLFAGAVHGLPGWLAGLGLLVAGYAQGAVFVGSATLINRIAPPASHARLLSLFYVIAYVANWVPALLGWVSDGTGLLAALDLLFVGSTLTSLGLAWAVSRHRFNPAV</sequence>
<dbReference type="InterPro" id="IPR036259">
    <property type="entry name" value="MFS_trans_sf"/>
</dbReference>
<dbReference type="PANTHER" id="PTHR23517">
    <property type="entry name" value="RESISTANCE PROTEIN MDTM, PUTATIVE-RELATED-RELATED"/>
    <property type="match status" value="1"/>
</dbReference>
<evidence type="ECO:0000256" key="7">
    <source>
        <dbReference type="SAM" id="Phobius"/>
    </source>
</evidence>
<feature type="transmembrane region" description="Helical" evidence="7">
    <location>
        <begin position="380"/>
        <end position="402"/>
    </location>
</feature>
<keyword evidence="6 7" id="KW-0472">Membrane</keyword>
<organism evidence="9 10">
    <name type="scientific">Aeromonas bivalvium</name>
    <dbReference type="NCBI Taxonomy" id="440079"/>
    <lineage>
        <taxon>Bacteria</taxon>
        <taxon>Pseudomonadati</taxon>
        <taxon>Pseudomonadota</taxon>
        <taxon>Gammaproteobacteria</taxon>
        <taxon>Aeromonadales</taxon>
        <taxon>Aeromonadaceae</taxon>
        <taxon>Aeromonas</taxon>
    </lineage>
</organism>
<comment type="caution">
    <text evidence="9">The sequence shown here is derived from an EMBL/GenBank/DDBJ whole genome shotgun (WGS) entry which is preliminary data.</text>
</comment>
<feature type="transmembrane region" description="Helical" evidence="7">
    <location>
        <begin position="181"/>
        <end position="200"/>
    </location>
</feature>
<evidence type="ECO:0000256" key="4">
    <source>
        <dbReference type="ARBA" id="ARBA00022692"/>
    </source>
</evidence>
<keyword evidence="4 7" id="KW-0812">Transmembrane</keyword>
<feature type="transmembrane region" description="Helical" evidence="7">
    <location>
        <begin position="353"/>
        <end position="374"/>
    </location>
</feature>
<evidence type="ECO:0000256" key="6">
    <source>
        <dbReference type="ARBA" id="ARBA00023136"/>
    </source>
</evidence>
<dbReference type="Gene3D" id="1.20.1250.20">
    <property type="entry name" value="MFS general substrate transporter like domains"/>
    <property type="match status" value="1"/>
</dbReference>
<keyword evidence="2" id="KW-0813">Transport</keyword>
<evidence type="ECO:0000256" key="3">
    <source>
        <dbReference type="ARBA" id="ARBA00022475"/>
    </source>
</evidence>
<dbReference type="Proteomes" id="UP001630969">
    <property type="component" value="Unassembled WGS sequence"/>
</dbReference>
<feature type="transmembrane region" description="Helical" evidence="7">
    <location>
        <begin position="59"/>
        <end position="81"/>
    </location>
</feature>
<keyword evidence="10" id="KW-1185">Reference proteome</keyword>
<feature type="transmembrane region" description="Helical" evidence="7">
    <location>
        <begin position="263"/>
        <end position="284"/>
    </location>
</feature>
<evidence type="ECO:0000313" key="10">
    <source>
        <dbReference type="Proteomes" id="UP001630969"/>
    </source>
</evidence>
<comment type="subcellular location">
    <subcellularLocation>
        <location evidence="1">Cell membrane</location>
        <topology evidence="1">Multi-pass membrane protein</topology>
    </subcellularLocation>
</comment>
<feature type="transmembrane region" description="Helical" evidence="7">
    <location>
        <begin position="221"/>
        <end position="243"/>
    </location>
</feature>
<protein>
    <submittedName>
        <fullName evidence="9">MFS transporter</fullName>
    </submittedName>
</protein>
<dbReference type="PANTHER" id="PTHR23517:SF13">
    <property type="entry name" value="MAJOR FACILITATOR SUPERFAMILY MFS_1"/>
    <property type="match status" value="1"/>
</dbReference>
<evidence type="ECO:0000256" key="2">
    <source>
        <dbReference type="ARBA" id="ARBA00022448"/>
    </source>
</evidence>
<dbReference type="InterPro" id="IPR011701">
    <property type="entry name" value="MFS"/>
</dbReference>
<dbReference type="InterPro" id="IPR050171">
    <property type="entry name" value="MFS_Transporters"/>
</dbReference>
<reference evidence="9 10" key="1">
    <citation type="submission" date="2024-09" db="EMBL/GenBank/DDBJ databases">
        <title>Aeromonas strains Genome sequencing and assembly.</title>
        <authorList>
            <person name="Hu X."/>
            <person name="Tang B."/>
        </authorList>
    </citation>
    <scope>NUCLEOTIDE SEQUENCE [LARGE SCALE GENOMIC DNA]</scope>
    <source>
        <strain evidence="9 10">NB23SCDHY001</strain>
    </source>
</reference>
<dbReference type="RefSeq" id="WP_392441980.1">
    <property type="nucleotide sequence ID" value="NZ_JBGXBU010000003.1"/>
</dbReference>
<feature type="transmembrane region" description="Helical" evidence="7">
    <location>
        <begin position="88"/>
        <end position="107"/>
    </location>
</feature>
<name>A0ABW9GU40_9GAMM</name>
<keyword evidence="5 7" id="KW-1133">Transmembrane helix</keyword>
<evidence type="ECO:0000259" key="8">
    <source>
        <dbReference type="PROSITE" id="PS50850"/>
    </source>
</evidence>
<gene>
    <name evidence="9" type="ORF">ACEUDJ_09480</name>
</gene>
<dbReference type="GeneID" id="97220627"/>
<keyword evidence="3" id="KW-1003">Cell membrane</keyword>
<dbReference type="PROSITE" id="PS50850">
    <property type="entry name" value="MFS"/>
    <property type="match status" value="1"/>
</dbReference>
<feature type="domain" description="Major facilitator superfamily (MFS) profile" evidence="8">
    <location>
        <begin position="22"/>
        <end position="411"/>
    </location>
</feature>
<proteinExistence type="predicted"/>
<feature type="transmembrane region" description="Helical" evidence="7">
    <location>
        <begin position="320"/>
        <end position="341"/>
    </location>
</feature>
<feature type="transmembrane region" description="Helical" evidence="7">
    <location>
        <begin position="296"/>
        <end position="314"/>
    </location>
</feature>
<dbReference type="SUPFAM" id="SSF103473">
    <property type="entry name" value="MFS general substrate transporter"/>
    <property type="match status" value="1"/>
</dbReference>
<dbReference type="EMBL" id="JBGXBU010000003">
    <property type="protein sequence ID" value="MFM4893091.1"/>
    <property type="molecule type" value="Genomic_DNA"/>
</dbReference>
<feature type="transmembrane region" description="Helical" evidence="7">
    <location>
        <begin position="113"/>
        <end position="135"/>
    </location>
</feature>
<evidence type="ECO:0000313" key="9">
    <source>
        <dbReference type="EMBL" id="MFM4893091.1"/>
    </source>
</evidence>
<feature type="transmembrane region" description="Helical" evidence="7">
    <location>
        <begin position="21"/>
        <end position="39"/>
    </location>
</feature>
<evidence type="ECO:0000256" key="1">
    <source>
        <dbReference type="ARBA" id="ARBA00004651"/>
    </source>
</evidence>
<evidence type="ECO:0000256" key="5">
    <source>
        <dbReference type="ARBA" id="ARBA00022989"/>
    </source>
</evidence>
<accession>A0ABW9GU40</accession>
<feature type="transmembrane region" description="Helical" evidence="7">
    <location>
        <begin position="147"/>
        <end position="169"/>
    </location>
</feature>
<dbReference type="Pfam" id="PF07690">
    <property type="entry name" value="MFS_1"/>
    <property type="match status" value="1"/>
</dbReference>
<dbReference type="InterPro" id="IPR020846">
    <property type="entry name" value="MFS_dom"/>
</dbReference>